<feature type="transmembrane region" description="Helical" evidence="2">
    <location>
        <begin position="152"/>
        <end position="173"/>
    </location>
</feature>
<keyword evidence="2" id="KW-0812">Transmembrane</keyword>
<feature type="transmembrane region" description="Helical" evidence="2">
    <location>
        <begin position="351"/>
        <end position="372"/>
    </location>
</feature>
<feature type="transmembrane region" description="Helical" evidence="2">
    <location>
        <begin position="100"/>
        <end position="117"/>
    </location>
</feature>
<proteinExistence type="predicted"/>
<dbReference type="Proteomes" id="UP000008743">
    <property type="component" value="Unassembled WGS sequence"/>
</dbReference>
<evidence type="ECO:0000256" key="2">
    <source>
        <dbReference type="SAM" id="Phobius"/>
    </source>
</evidence>
<feature type="compositionally biased region" description="Low complexity" evidence="1">
    <location>
        <begin position="494"/>
        <end position="505"/>
    </location>
</feature>
<dbReference type="RefSeq" id="XP_004345776.1">
    <property type="nucleotide sequence ID" value="XM_004345726.2"/>
</dbReference>
<feature type="transmembrane region" description="Helical" evidence="2">
    <location>
        <begin position="180"/>
        <end position="204"/>
    </location>
</feature>
<dbReference type="EMBL" id="KE346369">
    <property type="protein sequence ID" value="KJE95773.1"/>
    <property type="molecule type" value="Genomic_DNA"/>
</dbReference>
<protein>
    <submittedName>
        <fullName evidence="3">Uncharacterized protein</fullName>
    </submittedName>
</protein>
<name>A0A0D2WUS6_CAPO3</name>
<reference evidence="4" key="1">
    <citation type="submission" date="2011-02" db="EMBL/GenBank/DDBJ databases">
        <title>The Genome Sequence of Capsaspora owczarzaki ATCC 30864.</title>
        <authorList>
            <person name="Russ C."/>
            <person name="Cuomo C."/>
            <person name="Burger G."/>
            <person name="Gray M.W."/>
            <person name="Holland P.W.H."/>
            <person name="King N."/>
            <person name="Lang F.B.F."/>
            <person name="Roger A.J."/>
            <person name="Ruiz-Trillo I."/>
            <person name="Young S.K."/>
            <person name="Zeng Q."/>
            <person name="Gargeya S."/>
            <person name="Alvarado L."/>
            <person name="Berlin A."/>
            <person name="Chapman S.B."/>
            <person name="Chen Z."/>
            <person name="Freedman E."/>
            <person name="Gellesch M."/>
            <person name="Goldberg J."/>
            <person name="Griggs A."/>
            <person name="Gujja S."/>
            <person name="Heilman E."/>
            <person name="Heiman D."/>
            <person name="Howarth C."/>
            <person name="Mehta T."/>
            <person name="Neiman D."/>
            <person name="Pearson M."/>
            <person name="Roberts A."/>
            <person name="Saif S."/>
            <person name="Shea T."/>
            <person name="Shenoy N."/>
            <person name="Sisk P."/>
            <person name="Stolte C."/>
            <person name="Sykes S."/>
            <person name="White J."/>
            <person name="Yandava C."/>
            <person name="Haas B."/>
            <person name="Nusbaum C."/>
            <person name="Birren B."/>
        </authorList>
    </citation>
    <scope>NUCLEOTIDE SEQUENCE</scope>
    <source>
        <strain evidence="4">ATCC 30864</strain>
    </source>
</reference>
<evidence type="ECO:0000313" key="4">
    <source>
        <dbReference type="Proteomes" id="UP000008743"/>
    </source>
</evidence>
<feature type="transmembrane region" description="Helical" evidence="2">
    <location>
        <begin position="122"/>
        <end position="140"/>
    </location>
</feature>
<dbReference type="InParanoid" id="A0A0D2WUS6"/>
<accession>A0A0D2WUS6</accession>
<evidence type="ECO:0000313" key="3">
    <source>
        <dbReference type="EMBL" id="KJE95773.1"/>
    </source>
</evidence>
<evidence type="ECO:0000256" key="1">
    <source>
        <dbReference type="SAM" id="MobiDB-lite"/>
    </source>
</evidence>
<keyword evidence="2" id="KW-1133">Transmembrane helix</keyword>
<feature type="region of interest" description="Disordered" evidence="1">
    <location>
        <begin position="482"/>
        <end position="517"/>
    </location>
</feature>
<feature type="transmembrane region" description="Helical" evidence="2">
    <location>
        <begin position="304"/>
        <end position="326"/>
    </location>
</feature>
<sequence>MALNELTDLLVQAPVSLLVLVVPALLPPSWRPQSLDADHVKGAMPASTHGQSLWSTLFSRSGGGASSVLLGGTSSSLSSSSSSYSAYDALPELGDPNEPFVAVLLSGIAFVGLLLLLAGHRFFSQFVFGVAFVAAFATLAKLDSASDGAGTILPNIAAALVVAMATLFTYRVVCTRMATIVGAGLGLVLACFVYVGTVVVLSTLGGSALMNFQLHCVPAVAALEPFTNGIFGAITAILEGFVATSVGPDADAGRGLSDKAHSASSYRSAARATTSPSSSSDGSWWPFSGFFGGHVPPAAPQMQITYASLIVLLALIVSISVGRLVAKSLHESFIVRLIPTWVDKCFAPVRFISYIVGFLTYAILTHVTHVYLDASDSSAFVLDVDPTDIFHPLLVPLTLTLKPWRLAQLLAVPVISAGFVHGFSIAASLLWQLEMLVSSAVGASMLFALPRLVKVEEPVSGSLVIWFLLVILGATVQNTHAGAEGDVRPPPTPSSARSPSSGSSSAFFIERPGSRSSPTVFFRETAYLDD</sequence>
<organism evidence="3 4">
    <name type="scientific">Capsaspora owczarzaki (strain ATCC 30864)</name>
    <dbReference type="NCBI Taxonomy" id="595528"/>
    <lineage>
        <taxon>Eukaryota</taxon>
        <taxon>Filasterea</taxon>
        <taxon>Capsaspora</taxon>
    </lineage>
</organism>
<dbReference type="AlphaFoldDB" id="A0A0D2WUS6"/>
<keyword evidence="2" id="KW-0472">Membrane</keyword>
<gene>
    <name evidence="3" type="ORF">CAOG_006186</name>
</gene>
<feature type="transmembrane region" description="Helical" evidence="2">
    <location>
        <begin position="406"/>
        <end position="426"/>
    </location>
</feature>
<keyword evidence="4" id="KW-1185">Reference proteome</keyword>